<proteinExistence type="predicted"/>
<dbReference type="EMBL" id="OEJX01000019">
    <property type="protein sequence ID" value="SOR61173.1"/>
    <property type="molecule type" value="Genomic_DNA"/>
</dbReference>
<sequence>MKSLIAQKKKIHFKVESSDKNEIHKEKIRIHFLKFETANLNVKRLFYKIVILSRRTRKLLHSINPILI</sequence>
<accession>A0AAQ1NZU5</accession>
<protein>
    <submittedName>
        <fullName evidence="1">Uncharacterized protein</fullName>
    </submittedName>
</protein>
<evidence type="ECO:0000313" key="1">
    <source>
        <dbReference type="EMBL" id="SOR61173.1"/>
    </source>
</evidence>
<comment type="caution">
    <text evidence="1">The sequence shown here is derived from an EMBL/GenBank/DDBJ whole genome shotgun (WGS) entry which is preliminary data.</text>
</comment>
<name>A0AAQ1NZU5_LEPIR</name>
<organism evidence="1 2">
    <name type="scientific">Leptospira interrogans serovar Manilae</name>
    <dbReference type="NCBI Taxonomy" id="214675"/>
    <lineage>
        <taxon>Bacteria</taxon>
        <taxon>Pseudomonadati</taxon>
        <taxon>Spirochaetota</taxon>
        <taxon>Spirochaetia</taxon>
        <taxon>Leptospirales</taxon>
        <taxon>Leptospiraceae</taxon>
        <taxon>Leptospira</taxon>
    </lineage>
</organism>
<evidence type="ECO:0000313" key="2">
    <source>
        <dbReference type="Proteomes" id="UP000234460"/>
    </source>
</evidence>
<gene>
    <name evidence="1" type="ORF">LMANV2_260033</name>
</gene>
<dbReference type="AlphaFoldDB" id="A0AAQ1NZU5"/>
<reference evidence="1 2" key="1">
    <citation type="submission" date="2017-11" db="EMBL/GenBank/DDBJ databases">
        <authorList>
            <person name="Lechat P."/>
        </authorList>
    </citation>
    <scope>NUCLEOTIDE SEQUENCE [LARGE SCALE GENOMIC DNA]</scope>
    <source>
        <strain evidence="1">L495</strain>
    </source>
</reference>
<dbReference type="Proteomes" id="UP000234460">
    <property type="component" value="Chromosome LMANV2"/>
</dbReference>